<dbReference type="EMBL" id="LNYR01000012">
    <property type="protein sequence ID" value="KTD50705.1"/>
    <property type="molecule type" value="Genomic_DNA"/>
</dbReference>
<organism evidence="13 15">
    <name type="scientific">Legionella quateirensis</name>
    <dbReference type="NCBI Taxonomy" id="45072"/>
    <lineage>
        <taxon>Bacteria</taxon>
        <taxon>Pseudomonadati</taxon>
        <taxon>Pseudomonadota</taxon>
        <taxon>Gammaproteobacteria</taxon>
        <taxon>Legionellales</taxon>
        <taxon>Legionellaceae</taxon>
        <taxon>Legionella</taxon>
    </lineage>
</organism>
<comment type="function">
    <text evidence="1 11">Condensation of UDP-2,3-diacylglucosamine and 2,3-diacylglucosamine-1-phosphate to form lipid A disaccharide, a precursor of lipid A, a phosphorylated glycolipid that anchors the lipopolysaccharide to the outer membrane of the cell.</text>
</comment>
<evidence type="ECO:0000256" key="8">
    <source>
        <dbReference type="ARBA" id="ARBA00022679"/>
    </source>
</evidence>
<dbReference type="AlphaFoldDB" id="A0A378L1R6"/>
<comment type="similarity">
    <text evidence="2 11">Belongs to the LpxB family.</text>
</comment>
<dbReference type="RefSeq" id="WP_058473135.1">
    <property type="nucleotide sequence ID" value="NZ_CAAAIL010000004.1"/>
</dbReference>
<evidence type="ECO:0000313" key="15">
    <source>
        <dbReference type="Proteomes" id="UP000254230"/>
    </source>
</evidence>
<dbReference type="GO" id="GO:0005543">
    <property type="term" value="F:phospholipid binding"/>
    <property type="evidence" value="ECO:0007669"/>
    <property type="project" value="TreeGrafter"/>
</dbReference>
<evidence type="ECO:0000256" key="10">
    <source>
        <dbReference type="ARBA" id="ARBA00048975"/>
    </source>
</evidence>
<dbReference type="GO" id="GO:0009245">
    <property type="term" value="P:lipid A biosynthetic process"/>
    <property type="evidence" value="ECO:0007669"/>
    <property type="project" value="UniProtKB-UniRule"/>
</dbReference>
<evidence type="ECO:0000256" key="11">
    <source>
        <dbReference type="HAMAP-Rule" id="MF_00392"/>
    </source>
</evidence>
<dbReference type="Proteomes" id="UP000054639">
    <property type="component" value="Unassembled WGS sequence"/>
</dbReference>
<keyword evidence="14" id="KW-1185">Reference proteome</keyword>
<keyword evidence="9 11" id="KW-0443">Lipid metabolism</keyword>
<sequence>MQKAKHIVIIAGEESGDIHASALIKQLKAAYPDIRISGIGGKHMQEAGAELVSDLARYGVTGLTEVVRYLNIIRNALNTIKKHLVTQKPDLLILVDYPGFNLRLAKYAKKELGLKILYYISPQIWAWKANRIHTIKECIDRMAVILPFEKAIYEKAGVPVSFVGHPLVEKMSHSTDTLSSRATLELPRDARIFALLPGSRTHEIERHMPVLRDTARLIHQKDPGIHFVIPIAGTINADKITSYFTGLNLPVTFIKGKAIECMAAANFVIVASGTASLECALLEKPMCIIYKSSFLTYHMAMLLIKVKFLGLCNLLVNKMMVPEFLQYDCNAIELSRYISDFHHDPKQPDKMINQLSALKESLSLKKSDCSLFELVESELS</sequence>
<dbReference type="NCBIfam" id="TIGR00215">
    <property type="entry name" value="lpxB"/>
    <property type="match status" value="1"/>
</dbReference>
<evidence type="ECO:0000256" key="5">
    <source>
        <dbReference type="ARBA" id="ARBA00022516"/>
    </source>
</evidence>
<dbReference type="SUPFAM" id="SSF53756">
    <property type="entry name" value="UDP-Glycosyltransferase/glycogen phosphorylase"/>
    <property type="match status" value="1"/>
</dbReference>
<dbReference type="GO" id="GO:0008915">
    <property type="term" value="F:lipid-A-disaccharide synthase activity"/>
    <property type="evidence" value="ECO:0007669"/>
    <property type="project" value="UniProtKB-UniRule"/>
</dbReference>
<dbReference type="HAMAP" id="MF_00392">
    <property type="entry name" value="LpxB"/>
    <property type="match status" value="1"/>
</dbReference>
<dbReference type="OrthoDB" id="9801642at2"/>
<keyword evidence="7 11" id="KW-0328">Glycosyltransferase</keyword>
<accession>A0A378L1R6</accession>
<dbReference type="EMBL" id="UGOW01000001">
    <property type="protein sequence ID" value="STY18050.1"/>
    <property type="molecule type" value="Genomic_DNA"/>
</dbReference>
<dbReference type="UniPathway" id="UPA00973"/>
<protein>
    <recommendedName>
        <fullName evidence="4 11">Lipid-A-disaccharide synthase</fullName>
        <ecNumber evidence="3 11">2.4.1.182</ecNumber>
    </recommendedName>
</protein>
<evidence type="ECO:0000256" key="7">
    <source>
        <dbReference type="ARBA" id="ARBA00022676"/>
    </source>
</evidence>
<gene>
    <name evidence="13" type="primary">lpxB_1</name>
    <name evidence="11" type="synonym">lpxB</name>
    <name evidence="12" type="ORF">Lqua_0932</name>
    <name evidence="13" type="ORF">NCTC12376_01865</name>
</gene>
<name>A0A378L1R6_9GAMM</name>
<dbReference type="Proteomes" id="UP000254230">
    <property type="component" value="Unassembled WGS sequence"/>
</dbReference>
<keyword evidence="5 11" id="KW-0444">Lipid biosynthesis</keyword>
<dbReference type="Pfam" id="PF02684">
    <property type="entry name" value="LpxB"/>
    <property type="match status" value="1"/>
</dbReference>
<evidence type="ECO:0000256" key="3">
    <source>
        <dbReference type="ARBA" id="ARBA00012687"/>
    </source>
</evidence>
<dbReference type="GO" id="GO:0016020">
    <property type="term" value="C:membrane"/>
    <property type="evidence" value="ECO:0007669"/>
    <property type="project" value="GOC"/>
</dbReference>
<evidence type="ECO:0000313" key="14">
    <source>
        <dbReference type="Proteomes" id="UP000054639"/>
    </source>
</evidence>
<comment type="catalytic activity">
    <reaction evidence="10 11">
        <text>a lipid X + a UDP-2-N,3-O-bis[(3R)-3-hydroxyacyl]-alpha-D-glucosamine = a lipid A disaccharide + UDP + H(+)</text>
        <dbReference type="Rhea" id="RHEA:67828"/>
        <dbReference type="ChEBI" id="CHEBI:15378"/>
        <dbReference type="ChEBI" id="CHEBI:58223"/>
        <dbReference type="ChEBI" id="CHEBI:137748"/>
        <dbReference type="ChEBI" id="CHEBI:176338"/>
        <dbReference type="ChEBI" id="CHEBI:176343"/>
        <dbReference type="EC" id="2.4.1.182"/>
    </reaction>
</comment>
<proteinExistence type="inferred from homology"/>
<dbReference type="InterPro" id="IPR003835">
    <property type="entry name" value="Glyco_trans_19"/>
</dbReference>
<dbReference type="PANTHER" id="PTHR30372:SF4">
    <property type="entry name" value="LIPID-A-DISACCHARIDE SYNTHASE, MITOCHONDRIAL-RELATED"/>
    <property type="match status" value="1"/>
</dbReference>
<evidence type="ECO:0000256" key="4">
    <source>
        <dbReference type="ARBA" id="ARBA00020902"/>
    </source>
</evidence>
<evidence type="ECO:0000313" key="13">
    <source>
        <dbReference type="EMBL" id="STY18050.1"/>
    </source>
</evidence>
<comment type="pathway">
    <text evidence="11">Bacterial outer membrane biogenesis; LPS lipid A biosynthesis.</text>
</comment>
<evidence type="ECO:0000313" key="12">
    <source>
        <dbReference type="EMBL" id="KTD50705.1"/>
    </source>
</evidence>
<evidence type="ECO:0000256" key="1">
    <source>
        <dbReference type="ARBA" id="ARBA00002056"/>
    </source>
</evidence>
<evidence type="ECO:0000256" key="9">
    <source>
        <dbReference type="ARBA" id="ARBA00023098"/>
    </source>
</evidence>
<dbReference type="EC" id="2.4.1.182" evidence="3 11"/>
<keyword evidence="6 11" id="KW-0441">Lipid A biosynthesis</keyword>
<dbReference type="PANTHER" id="PTHR30372">
    <property type="entry name" value="LIPID-A-DISACCHARIDE SYNTHASE"/>
    <property type="match status" value="1"/>
</dbReference>
<reference evidence="13 15" key="2">
    <citation type="submission" date="2018-06" db="EMBL/GenBank/DDBJ databases">
        <authorList>
            <consortium name="Pathogen Informatics"/>
            <person name="Doyle S."/>
        </authorList>
    </citation>
    <scope>NUCLEOTIDE SEQUENCE [LARGE SCALE GENOMIC DNA]</scope>
    <source>
        <strain evidence="13 15">NCTC12376</strain>
    </source>
</reference>
<keyword evidence="8 11" id="KW-0808">Transferase</keyword>
<dbReference type="STRING" id="45072.Lqua_0932"/>
<evidence type="ECO:0000256" key="6">
    <source>
        <dbReference type="ARBA" id="ARBA00022556"/>
    </source>
</evidence>
<evidence type="ECO:0000256" key="2">
    <source>
        <dbReference type="ARBA" id="ARBA00007868"/>
    </source>
</evidence>
<reference evidence="12 14" key="1">
    <citation type="submission" date="2015-11" db="EMBL/GenBank/DDBJ databases">
        <title>Genomic analysis of 38 Legionella species identifies large and diverse effector repertoires.</title>
        <authorList>
            <person name="Burstein D."/>
            <person name="Amaro F."/>
            <person name="Zusman T."/>
            <person name="Lifshitz Z."/>
            <person name="Cohen O."/>
            <person name="Gilbert J.A."/>
            <person name="Pupko T."/>
            <person name="Shuman H.A."/>
            <person name="Segal G."/>
        </authorList>
    </citation>
    <scope>NUCLEOTIDE SEQUENCE [LARGE SCALE GENOMIC DNA]</scope>
    <source>
        <strain evidence="12 14">ATCC 49507</strain>
    </source>
</reference>